<proteinExistence type="predicted"/>
<reference evidence="4 5" key="2">
    <citation type="journal article" date="2014" name="PLoS Genet.">
        <title>Phylogenetically driven sequencing of extremely halophilic archaea reveals strategies for static and dynamic osmo-response.</title>
        <authorList>
            <person name="Becker E.A."/>
            <person name="Seitzer P.M."/>
            <person name="Tritt A."/>
            <person name="Larsen D."/>
            <person name="Krusor M."/>
            <person name="Yao A.I."/>
            <person name="Wu D."/>
            <person name="Madern D."/>
            <person name="Eisen J.A."/>
            <person name="Darling A.E."/>
            <person name="Facciotti M.T."/>
        </authorList>
    </citation>
    <scope>NUCLEOTIDE SEQUENCE [LARGE SCALE GENOMIC DNA]</scope>
    <source>
        <strain evidence="4 5">AJ5</strain>
    </source>
</reference>
<keyword evidence="5" id="KW-1185">Reference proteome</keyword>
<organism evidence="4 5">
    <name type="scientific">Natronobacterium lacisalsi AJ5</name>
    <dbReference type="NCBI Taxonomy" id="358396"/>
    <lineage>
        <taxon>Archaea</taxon>
        <taxon>Methanobacteriati</taxon>
        <taxon>Methanobacteriota</taxon>
        <taxon>Stenosarchaea group</taxon>
        <taxon>Halobacteria</taxon>
        <taxon>Halobacteriales</taxon>
        <taxon>Natrialbaceae</taxon>
        <taxon>Natronobacterium</taxon>
    </lineage>
</organism>
<gene>
    <name evidence="4" type="ORF">C445_06335</name>
    <name evidence="3" type="ORF">CHINAEXTREME_03100</name>
</gene>
<dbReference type="EMBL" id="AOLZ01000029">
    <property type="protein sequence ID" value="EMA35092.1"/>
    <property type="molecule type" value="Genomic_DNA"/>
</dbReference>
<keyword evidence="2" id="KW-0472">Membrane</keyword>
<evidence type="ECO:0000256" key="1">
    <source>
        <dbReference type="SAM" id="MobiDB-lite"/>
    </source>
</evidence>
<dbReference type="RefSeq" id="WP_007141004.1">
    <property type="nucleotide sequence ID" value="NZ_AOLZ01000029.1"/>
</dbReference>
<dbReference type="Proteomes" id="UP000186547">
    <property type="component" value="Chromosome"/>
</dbReference>
<sequence>MSSATEQSAERPDTAADVDGPITEIGHDEYDPIGTLVLIGLYFLILVALWFFMYFVEFVGNDPTVVSSILMGVGLV</sequence>
<evidence type="ECO:0000313" key="3">
    <source>
        <dbReference type="EMBL" id="APW96819.1"/>
    </source>
</evidence>
<dbReference type="eggNOG" id="arCOG08132">
    <property type="taxonomic scope" value="Archaea"/>
</dbReference>
<accession>M0LNG0</accession>
<dbReference type="AlphaFoldDB" id="M0LNG0"/>
<evidence type="ECO:0000313" key="6">
    <source>
        <dbReference type="Proteomes" id="UP000186547"/>
    </source>
</evidence>
<dbReference type="EMBL" id="CP019285">
    <property type="protein sequence ID" value="APW96819.1"/>
    <property type="molecule type" value="Genomic_DNA"/>
</dbReference>
<dbReference type="Proteomes" id="UP000011555">
    <property type="component" value="Unassembled WGS sequence"/>
</dbReference>
<evidence type="ECO:0000256" key="2">
    <source>
        <dbReference type="SAM" id="Phobius"/>
    </source>
</evidence>
<dbReference type="GeneID" id="30920078"/>
<dbReference type="KEGG" id="hlc:CHINAEXTREME03100"/>
<evidence type="ECO:0000313" key="4">
    <source>
        <dbReference type="EMBL" id="EMA35092.1"/>
    </source>
</evidence>
<dbReference type="STRING" id="358396.CHINAEXTREME_03100"/>
<reference evidence="3" key="3">
    <citation type="submission" date="2017-01" db="EMBL/GenBank/DDBJ databases">
        <authorList>
            <person name="Mah S.A."/>
            <person name="Swanson W.J."/>
            <person name="Moy G.W."/>
            <person name="Vacquier V.D."/>
        </authorList>
    </citation>
    <scope>NUCLEOTIDE SEQUENCE</scope>
    <source>
        <strain evidence="3">AJ5</strain>
    </source>
</reference>
<evidence type="ECO:0008006" key="7">
    <source>
        <dbReference type="Google" id="ProtNLM"/>
    </source>
</evidence>
<feature type="transmembrane region" description="Helical" evidence="2">
    <location>
        <begin position="33"/>
        <end position="56"/>
    </location>
</feature>
<name>M0LNG0_NATLA</name>
<evidence type="ECO:0000313" key="5">
    <source>
        <dbReference type="Proteomes" id="UP000011555"/>
    </source>
</evidence>
<keyword evidence="2" id="KW-1133">Transmembrane helix</keyword>
<reference evidence="3 6" key="1">
    <citation type="journal article" date="2011" name="J. Bacteriol.">
        <title>Genome sequence of Halobiforma lacisalsi AJ5, an extremely halophilic archaeon which harbors a bop gene.</title>
        <authorList>
            <person name="Jiang X."/>
            <person name="Wang S."/>
            <person name="Cheng H."/>
            <person name="Huo Y."/>
            <person name="Zhang X."/>
            <person name="Zhu X."/>
            <person name="Han X."/>
            <person name="Ni P."/>
            <person name="Wu M."/>
        </authorList>
    </citation>
    <scope>NUCLEOTIDE SEQUENCE [LARGE SCALE GENOMIC DNA]</scope>
    <source>
        <strain evidence="3 6">AJ5</strain>
    </source>
</reference>
<keyword evidence="2" id="KW-0812">Transmembrane</keyword>
<protein>
    <recommendedName>
        <fullName evidence="7">Ba3-type terminal oxidase subunit CbaD</fullName>
    </recommendedName>
</protein>
<feature type="region of interest" description="Disordered" evidence="1">
    <location>
        <begin position="1"/>
        <end position="23"/>
    </location>
</feature>